<feature type="binding site" evidence="19">
    <location>
        <position position="939"/>
    </location>
    <ligand>
        <name>substrate</name>
    </ligand>
</feature>
<dbReference type="InterPro" id="IPR002888">
    <property type="entry name" value="2Fe-2S-bd"/>
</dbReference>
<feature type="binding site" evidence="19">
    <location>
        <position position="368"/>
    </location>
    <ligand>
        <name>FAD</name>
        <dbReference type="ChEBI" id="CHEBI:57692"/>
    </ligand>
</feature>
<keyword evidence="10" id="KW-0560">Oxidoreductase</keyword>
<dbReference type="Proteomes" id="UP000799757">
    <property type="component" value="Unassembled WGS sequence"/>
</dbReference>
<dbReference type="FunFam" id="3.90.1170.50:FF:000001">
    <property type="entry name" value="Aldehyde oxidase 1"/>
    <property type="match status" value="1"/>
</dbReference>
<feature type="domain" description="FAD-binding PCMH-type" evidence="22">
    <location>
        <begin position="260"/>
        <end position="444"/>
    </location>
</feature>
<dbReference type="SUPFAM" id="SSF55447">
    <property type="entry name" value="CO dehydrogenase flavoprotein C-terminal domain-like"/>
    <property type="match status" value="1"/>
</dbReference>
<evidence type="ECO:0000256" key="6">
    <source>
        <dbReference type="ARBA" id="ARBA00022630"/>
    </source>
</evidence>
<dbReference type="Pfam" id="PF20256">
    <property type="entry name" value="MoCoBD_2"/>
    <property type="match status" value="1"/>
</dbReference>
<evidence type="ECO:0000259" key="22">
    <source>
        <dbReference type="PROSITE" id="PS51387"/>
    </source>
</evidence>
<dbReference type="Gene3D" id="3.10.20.30">
    <property type="match status" value="1"/>
</dbReference>
<comment type="similarity">
    <text evidence="3">Belongs to the xanthine dehydrogenase family.</text>
</comment>
<evidence type="ECO:0000256" key="9">
    <source>
        <dbReference type="ARBA" id="ARBA00022827"/>
    </source>
</evidence>
<dbReference type="GO" id="GO:0006145">
    <property type="term" value="P:purine nucleobase catabolic process"/>
    <property type="evidence" value="ECO:0007669"/>
    <property type="project" value="UniProtKB-ARBA"/>
</dbReference>
<evidence type="ECO:0000256" key="16">
    <source>
        <dbReference type="ARBA" id="ARBA00049017"/>
    </source>
</evidence>
<keyword evidence="6" id="KW-0285">Flavoprotein</keyword>
<dbReference type="FunFam" id="3.30.43.10:FF:000001">
    <property type="entry name" value="Xanthine dehydrogenase/oxidase"/>
    <property type="match status" value="1"/>
</dbReference>
<dbReference type="Gene3D" id="3.30.43.10">
    <property type="entry name" value="Uridine Diphospho-n-acetylenolpyruvylglucosamine Reductase, domain 2"/>
    <property type="match status" value="1"/>
</dbReference>
<dbReference type="SUPFAM" id="SSF47741">
    <property type="entry name" value="CO dehydrogenase ISP C-domain like"/>
    <property type="match status" value="1"/>
</dbReference>
<feature type="binding site" evidence="19">
    <location>
        <position position="453"/>
    </location>
    <ligand>
        <name>FAD</name>
        <dbReference type="ChEBI" id="CHEBI:57692"/>
    </ligand>
</feature>
<dbReference type="InterPro" id="IPR005107">
    <property type="entry name" value="CO_DH_flav_C"/>
</dbReference>
<dbReference type="Pfam" id="PF02738">
    <property type="entry name" value="MoCoBD_1"/>
    <property type="match status" value="1"/>
</dbReference>
<dbReference type="PROSITE" id="PS51085">
    <property type="entry name" value="2FE2S_FER_2"/>
    <property type="match status" value="1"/>
</dbReference>
<evidence type="ECO:0000256" key="14">
    <source>
        <dbReference type="ARBA" id="ARBA00023140"/>
    </source>
</evidence>
<dbReference type="SMART" id="SM01092">
    <property type="entry name" value="CO_deh_flav_C"/>
    <property type="match status" value="1"/>
</dbReference>
<dbReference type="SMART" id="SM01008">
    <property type="entry name" value="Ald_Xan_dh_C"/>
    <property type="match status" value="1"/>
</dbReference>
<feature type="binding site" evidence="20">
    <location>
        <position position="73"/>
    </location>
    <ligand>
        <name>[2Fe-2S] cluster</name>
        <dbReference type="ChEBI" id="CHEBI:190135"/>
        <label>1</label>
    </ligand>
</feature>
<feature type="binding site" evidence="20">
    <location>
        <position position="1106"/>
    </location>
    <ligand>
        <name>Mo-molybdopterin</name>
        <dbReference type="ChEBI" id="CHEBI:71302"/>
    </ligand>
    <ligandPart>
        <name>Mo</name>
        <dbReference type="ChEBI" id="CHEBI:28685"/>
    </ligandPart>
</feature>
<feature type="binding site" evidence="20">
    <location>
        <position position="65"/>
    </location>
    <ligand>
        <name>[2Fe-2S] cluster</name>
        <dbReference type="ChEBI" id="CHEBI:190135"/>
        <label>1</label>
    </ligand>
</feature>
<evidence type="ECO:0000313" key="23">
    <source>
        <dbReference type="EMBL" id="KAF2800755.1"/>
    </source>
</evidence>
<keyword evidence="14" id="KW-0576">Peroxisome</keyword>
<dbReference type="Gene3D" id="3.90.1170.50">
    <property type="entry name" value="Aldehyde oxidase/xanthine dehydrogenase, a/b hammerhead"/>
    <property type="match status" value="1"/>
</dbReference>
<dbReference type="FunFam" id="3.30.365.10:FF:000001">
    <property type="entry name" value="Xanthine dehydrogenase oxidase"/>
    <property type="match status" value="1"/>
</dbReference>
<feature type="binding site" evidence="20">
    <location>
        <position position="823"/>
    </location>
    <ligand>
        <name>Mo-molybdopterin</name>
        <dbReference type="ChEBI" id="CHEBI:71302"/>
    </ligand>
    <ligandPart>
        <name>Mo</name>
        <dbReference type="ChEBI" id="CHEBI:28685"/>
    </ligandPart>
</feature>
<dbReference type="InterPro" id="IPR037165">
    <property type="entry name" value="AldOxase/xan_DH_Mopterin-bd_sf"/>
</dbReference>
<comment type="catalytic activity">
    <reaction evidence="16">
        <text>xanthine + NAD(+) + H2O = urate + NADH + H(+)</text>
        <dbReference type="Rhea" id="RHEA:16669"/>
        <dbReference type="ChEBI" id="CHEBI:15377"/>
        <dbReference type="ChEBI" id="CHEBI:15378"/>
        <dbReference type="ChEBI" id="CHEBI:17712"/>
        <dbReference type="ChEBI" id="CHEBI:17775"/>
        <dbReference type="ChEBI" id="CHEBI:57540"/>
        <dbReference type="ChEBI" id="CHEBI:57945"/>
        <dbReference type="EC" id="1.17.1.4"/>
    </reaction>
</comment>
<protein>
    <recommendedName>
        <fullName evidence="4">xanthine dehydrogenase</fullName>
        <ecNumber evidence="4">1.17.1.4</ecNumber>
    </recommendedName>
</protein>
<dbReference type="InterPro" id="IPR008274">
    <property type="entry name" value="AldOxase/xan_DH_MoCoBD1"/>
</dbReference>
<dbReference type="NCBIfam" id="TIGR02963">
    <property type="entry name" value="xanthine_xdhA"/>
    <property type="match status" value="1"/>
</dbReference>
<reference evidence="23" key="1">
    <citation type="journal article" date="2020" name="Stud. Mycol.">
        <title>101 Dothideomycetes genomes: a test case for predicting lifestyles and emergence of pathogens.</title>
        <authorList>
            <person name="Haridas S."/>
            <person name="Albert R."/>
            <person name="Binder M."/>
            <person name="Bloem J."/>
            <person name="Labutti K."/>
            <person name="Salamov A."/>
            <person name="Andreopoulos B."/>
            <person name="Baker S."/>
            <person name="Barry K."/>
            <person name="Bills G."/>
            <person name="Bluhm B."/>
            <person name="Cannon C."/>
            <person name="Castanera R."/>
            <person name="Culley D."/>
            <person name="Daum C."/>
            <person name="Ezra D."/>
            <person name="Gonzalez J."/>
            <person name="Henrissat B."/>
            <person name="Kuo A."/>
            <person name="Liang C."/>
            <person name="Lipzen A."/>
            <person name="Lutzoni F."/>
            <person name="Magnuson J."/>
            <person name="Mondo S."/>
            <person name="Nolan M."/>
            <person name="Ohm R."/>
            <person name="Pangilinan J."/>
            <person name="Park H.-J."/>
            <person name="Ramirez L."/>
            <person name="Alfaro M."/>
            <person name="Sun H."/>
            <person name="Tritt A."/>
            <person name="Yoshinaga Y."/>
            <person name="Zwiers L.-H."/>
            <person name="Turgeon B."/>
            <person name="Goodwin S."/>
            <person name="Spatafora J."/>
            <person name="Crous P."/>
            <person name="Grigoriev I."/>
        </authorList>
    </citation>
    <scope>NUCLEOTIDE SEQUENCE</scope>
    <source>
        <strain evidence="23">CBS 109.77</strain>
    </source>
</reference>
<dbReference type="GO" id="GO:0071949">
    <property type="term" value="F:FAD binding"/>
    <property type="evidence" value="ECO:0007669"/>
    <property type="project" value="InterPro"/>
</dbReference>
<dbReference type="InterPro" id="IPR036318">
    <property type="entry name" value="FAD-bd_PCMH-like_sf"/>
</dbReference>
<dbReference type="FunFam" id="3.10.20.30:FF:000015">
    <property type="entry name" value="Aldehyde oxidase 1"/>
    <property type="match status" value="1"/>
</dbReference>
<keyword evidence="8 20" id="KW-0479">Metal-binding</keyword>
<dbReference type="InterPro" id="IPR016167">
    <property type="entry name" value="FAD-bd_PCMH_sub1"/>
</dbReference>
<dbReference type="InterPro" id="IPR016169">
    <property type="entry name" value="FAD-bd_PCMH_sub2"/>
</dbReference>
<dbReference type="Gene3D" id="3.30.365.10">
    <property type="entry name" value="Aldehyde oxidase/xanthine dehydrogenase, molybdopterin binding domain"/>
    <property type="match status" value="4"/>
</dbReference>
<comment type="cofactor">
    <cofactor evidence="20">
        <name>[2Fe-2S] cluster</name>
        <dbReference type="ChEBI" id="CHEBI:190135"/>
    </cofactor>
    <text evidence="20">Binds 2 [2Fe-2S] clusters.</text>
</comment>
<evidence type="ECO:0000256" key="15">
    <source>
        <dbReference type="ARBA" id="ARBA00034078"/>
    </source>
</evidence>
<evidence type="ECO:0000256" key="17">
    <source>
        <dbReference type="ARBA" id="ARBA00049517"/>
    </source>
</evidence>
<keyword evidence="13" id="KW-0520">NAD</keyword>
<dbReference type="OrthoDB" id="8300278at2759"/>
<dbReference type="InterPro" id="IPR036884">
    <property type="entry name" value="2Fe-2S-bd_dom_sf"/>
</dbReference>
<comment type="subcellular location">
    <subcellularLocation>
        <location evidence="2">Peroxisome</location>
    </subcellularLocation>
</comment>
<dbReference type="GO" id="GO:0005777">
    <property type="term" value="C:peroxisome"/>
    <property type="evidence" value="ECO:0007669"/>
    <property type="project" value="UniProtKB-SubCell"/>
</dbReference>
<keyword evidence="11 20" id="KW-0408">Iron</keyword>
<dbReference type="FunFam" id="3.30.465.10:FF:000004">
    <property type="entry name" value="Xanthine dehydrogenase/oxidase"/>
    <property type="match status" value="1"/>
</dbReference>
<comment type="cofactor">
    <cofactor evidence="1 19">
        <name>FAD</name>
        <dbReference type="ChEBI" id="CHEBI:57692"/>
    </cofactor>
</comment>
<dbReference type="PROSITE" id="PS51387">
    <property type="entry name" value="FAD_PCMH"/>
    <property type="match status" value="1"/>
</dbReference>
<evidence type="ECO:0000256" key="11">
    <source>
        <dbReference type="ARBA" id="ARBA00023004"/>
    </source>
</evidence>
<evidence type="ECO:0000256" key="10">
    <source>
        <dbReference type="ARBA" id="ARBA00023002"/>
    </source>
</evidence>
<evidence type="ECO:0000256" key="2">
    <source>
        <dbReference type="ARBA" id="ARBA00004275"/>
    </source>
</evidence>
<dbReference type="Gene3D" id="3.30.465.10">
    <property type="match status" value="1"/>
</dbReference>
<evidence type="ECO:0000256" key="5">
    <source>
        <dbReference type="ARBA" id="ARBA00022505"/>
    </source>
</evidence>
<dbReference type="FunFam" id="3.30.365.10:FF:000003">
    <property type="entry name" value="Aldehyde oxidase 1"/>
    <property type="match status" value="1"/>
</dbReference>
<evidence type="ECO:0000259" key="21">
    <source>
        <dbReference type="PROSITE" id="PS51085"/>
    </source>
</evidence>
<dbReference type="GO" id="GO:0004854">
    <property type="term" value="F:xanthine dehydrogenase activity"/>
    <property type="evidence" value="ECO:0007669"/>
    <property type="project" value="UniProtKB-EC"/>
</dbReference>
<sequence>MAPGIVEPAVPEDSTRSLSEVTGAYDDTLRFYLNGTKVVLDDADPEITLLEYLRGIGLTGTKLGCAEGGCGACTVVVSQFNPTTKQIYHASVNACLAPLVSVDGKHVITVEGIGNVKRPHPAQERIAKSNGSQCGFCTPGIVMSLYALLRNTDSPTEHDVEEAFDGNLCRCTGYRPILDAAQSFSVKTGCGKAKANGGGGCCMEKNGDANGGGCCKNGEENGDSQPIKRFTPPGFIEYKPDTELIFPPQLRKHDFRPLAFGNKKKRWYRPVTLQQLLEIKSVYPSAKIIAGSTETQIEIKFKAMNYSASVFVGDIPELRTFNFNDEYLEIGGNVVLTDLEKICTNAIEHYGSVRGQPFAAILKQIRYFAGRQIRNVGTPAGNLATASPISDLNPVFVASNATLVAKSLKETTEIPMSTFFKGYRSTALPPYAIIASLRIPVAKEKGEFMRAYKQAKRKDDDIAIVNAALRVSLDESHTVESVDLVYGGMAPITIQAKKAMAYLQGKKFTDLKTLEGVMSALEEDFDLRFGVPGGMATYRKSLALSFFYKFYHEVLTELHTEESHLDTQAVGEIERDISSGEKDHTASAAYTQKILGSERPHVAAMKQCTGEAQYTDDIPLQRNELYGVLVLSTKAHAKLVSVNAEAALELPGVVAWVDHTDVASPEANWWGAPACDEVFFAVDEVFTAGQPIGMILADTAKRAEQASRAVKIEYEDLPAIFTIEEAIEKESYFNHFRYIKKGDTEAAFASADHVFSGIARMGGQEHFYLETQACLAIPKPEDGEMEIFSGTQNPAETQAYVSKVIGVDANKVVTRIKRMGGGFGGKETRSVQLAGIVACAANKVRRPVRCMLNRDEDIITSGQRHPFLAHWKVAVNNDGKLQALDADVFCNGGWSQDLSGAVVERSLSHIDGVYSFPNIHVRGRVAKTNTVSNTAFRGFGGPQGLFIAETYMTEIADQLNIPVERLREINFYKPEGNMITHFNQELKDWYVPLMYQQVQDESHYAQRRHEIEEFNKAHKWNKRGLAIIPTKFGISFTALFLNQAGALVHIYHDGSVLVAHGGTEMGQGLHTKMCMIAAEALQVPLSAVFISETATNTVANASSTAASASSDLNGYAIFNACQELNARLQPYRDRMGPNATMKDLAHTAYFDRVNLSAQGFYKTPDIGYVWGANTGQMFFYFTQGVAAAEVEIDTLTGDWTCRRADIKMDVGRSINPAIDYGQIEGAFVQGQGLFTTEESLWHRASGQIFTKGPGAYKIPGFRDIPQVFNVSLLKDVEWENLRTIQRSRGVGEPPLFMGSSVFFAIRDALKSARAQFDEHSILHLQSPATPERIRISCADPILKRAWVEPRDGEKSFFVAI</sequence>
<feature type="active site" description="Proton acceptor" evidence="18">
    <location>
        <position position="1292"/>
    </location>
</feature>
<evidence type="ECO:0000256" key="13">
    <source>
        <dbReference type="ARBA" id="ARBA00023027"/>
    </source>
</evidence>
<dbReference type="PANTHER" id="PTHR45444">
    <property type="entry name" value="XANTHINE DEHYDROGENASE"/>
    <property type="match status" value="1"/>
</dbReference>
<dbReference type="SUPFAM" id="SSF56176">
    <property type="entry name" value="FAD-binding/transporter-associated domain-like"/>
    <property type="match status" value="1"/>
</dbReference>
<dbReference type="CDD" id="cd00207">
    <property type="entry name" value="fer2"/>
    <property type="match status" value="1"/>
</dbReference>
<dbReference type="Pfam" id="PF01315">
    <property type="entry name" value="Ald_Xan_dh_C"/>
    <property type="match status" value="1"/>
</dbReference>
<evidence type="ECO:0000313" key="24">
    <source>
        <dbReference type="Proteomes" id="UP000799757"/>
    </source>
</evidence>
<evidence type="ECO:0000256" key="19">
    <source>
        <dbReference type="PIRSR" id="PIRSR000127-2"/>
    </source>
</evidence>
<organism evidence="23 24">
    <name type="scientific">Melanomma pulvis-pyrius CBS 109.77</name>
    <dbReference type="NCBI Taxonomy" id="1314802"/>
    <lineage>
        <taxon>Eukaryota</taxon>
        <taxon>Fungi</taxon>
        <taxon>Dikarya</taxon>
        <taxon>Ascomycota</taxon>
        <taxon>Pezizomycotina</taxon>
        <taxon>Dothideomycetes</taxon>
        <taxon>Pleosporomycetidae</taxon>
        <taxon>Pleosporales</taxon>
        <taxon>Melanommataceae</taxon>
        <taxon>Melanomma</taxon>
    </lineage>
</organism>
<comment type="cofactor">
    <cofactor evidence="15">
        <name>[2Fe-2S] cluster</name>
        <dbReference type="ChEBI" id="CHEBI:190135"/>
    </cofactor>
</comment>
<dbReference type="InterPro" id="IPR016166">
    <property type="entry name" value="FAD-bd_PCMH"/>
</dbReference>
<evidence type="ECO:0000256" key="20">
    <source>
        <dbReference type="PIRSR" id="PIRSR000127-3"/>
    </source>
</evidence>
<dbReference type="Gene3D" id="3.30.390.50">
    <property type="entry name" value="CO dehydrogenase flavoprotein, C-terminal domain"/>
    <property type="match status" value="1"/>
</dbReference>
<dbReference type="PROSITE" id="PS00197">
    <property type="entry name" value="2FE2S_FER_1"/>
    <property type="match status" value="1"/>
</dbReference>
<accession>A0A6A6XXL2</accession>
<dbReference type="InterPro" id="IPR000674">
    <property type="entry name" value="Ald_Oxase/Xan_DH_a/b"/>
</dbReference>
<evidence type="ECO:0000256" key="1">
    <source>
        <dbReference type="ARBA" id="ARBA00001974"/>
    </source>
</evidence>
<dbReference type="EC" id="1.17.1.4" evidence="4"/>
<dbReference type="GO" id="GO:0051537">
    <property type="term" value="F:2 iron, 2 sulfur cluster binding"/>
    <property type="evidence" value="ECO:0007669"/>
    <property type="project" value="UniProtKB-KW"/>
</dbReference>
<feature type="binding site" evidence="19">
    <location>
        <position position="905"/>
    </location>
    <ligand>
        <name>substrate</name>
    </ligand>
</feature>
<feature type="domain" description="2Fe-2S ferredoxin-type" evidence="21">
    <location>
        <begin position="27"/>
        <end position="113"/>
    </location>
</feature>
<feature type="binding site" evidence="20">
    <location>
        <position position="134"/>
    </location>
    <ligand>
        <name>[2Fe-2S] cluster</name>
        <dbReference type="ChEBI" id="CHEBI:190135"/>
        <label>2</label>
    </ligand>
</feature>
<keyword evidence="5 20" id="KW-0500">Molybdenum</keyword>
<proteinExistence type="inferred from homology"/>
<dbReference type="Gene3D" id="1.10.150.120">
    <property type="entry name" value="[2Fe-2S]-binding domain"/>
    <property type="match status" value="1"/>
</dbReference>
<dbReference type="Pfam" id="PF00111">
    <property type="entry name" value="Fer2"/>
    <property type="match status" value="1"/>
</dbReference>
<feature type="binding site" evidence="20">
    <location>
        <position position="70"/>
    </location>
    <ligand>
        <name>[2Fe-2S] cluster</name>
        <dbReference type="ChEBI" id="CHEBI:190135"/>
        <label>1</label>
    </ligand>
</feature>
<dbReference type="InterPro" id="IPR036856">
    <property type="entry name" value="Ald_Oxase/Xan_DH_a/b_sf"/>
</dbReference>
<name>A0A6A6XXL2_9PLEO</name>
<feature type="binding site" evidence="19">
    <location>
        <position position="391"/>
    </location>
    <ligand>
        <name>FAD</name>
        <dbReference type="ChEBI" id="CHEBI:57692"/>
    </ligand>
</feature>
<feature type="binding site" evidence="20">
    <location>
        <position position="137"/>
    </location>
    <ligand>
        <name>[2Fe-2S] cluster</name>
        <dbReference type="ChEBI" id="CHEBI:190135"/>
        <label>2</label>
    </ligand>
</feature>
<dbReference type="Pfam" id="PF01799">
    <property type="entry name" value="Fer2_2"/>
    <property type="match status" value="1"/>
</dbReference>
<evidence type="ECO:0000256" key="12">
    <source>
        <dbReference type="ARBA" id="ARBA00023014"/>
    </source>
</evidence>
<dbReference type="SUPFAM" id="SSF54292">
    <property type="entry name" value="2Fe-2S ferredoxin-like"/>
    <property type="match status" value="1"/>
</dbReference>
<dbReference type="PIRSF" id="PIRSF000127">
    <property type="entry name" value="Xanthine_DH"/>
    <property type="match status" value="1"/>
</dbReference>
<feature type="binding site" evidence="19">
    <location>
        <position position="827"/>
    </location>
    <ligand>
        <name>substrate</name>
    </ligand>
</feature>
<feature type="binding site" evidence="19">
    <location>
        <position position="1037"/>
    </location>
    <ligand>
        <name>substrate</name>
    </ligand>
</feature>
<dbReference type="InterPro" id="IPR006058">
    <property type="entry name" value="2Fe2S_fd_BS"/>
</dbReference>
<evidence type="ECO:0000256" key="7">
    <source>
        <dbReference type="ARBA" id="ARBA00022714"/>
    </source>
</evidence>
<comment type="catalytic activity">
    <reaction evidence="17">
        <text>hypoxanthine + NAD(+) + H2O = xanthine + NADH + H(+)</text>
        <dbReference type="Rhea" id="RHEA:24670"/>
        <dbReference type="ChEBI" id="CHEBI:15377"/>
        <dbReference type="ChEBI" id="CHEBI:15378"/>
        <dbReference type="ChEBI" id="CHEBI:17368"/>
        <dbReference type="ChEBI" id="CHEBI:17712"/>
        <dbReference type="ChEBI" id="CHEBI:57540"/>
        <dbReference type="ChEBI" id="CHEBI:57945"/>
        <dbReference type="EC" id="1.17.1.4"/>
    </reaction>
</comment>
<comment type="cofactor">
    <cofactor evidence="20">
        <name>Mo-molybdopterin</name>
        <dbReference type="ChEBI" id="CHEBI:71302"/>
    </cofactor>
    <text evidence="20">Binds 1 Mo-molybdopterin (Mo-MPT) cofactor per subunit.</text>
</comment>
<dbReference type="InterPro" id="IPR036683">
    <property type="entry name" value="CO_DH_flav_C_dom_sf"/>
</dbReference>
<dbReference type="InterPro" id="IPR002346">
    <property type="entry name" value="Mopterin_DH_FAD-bd"/>
</dbReference>
<keyword evidence="9 19" id="KW-0274">FAD</keyword>
<feature type="binding site" evidence="20">
    <location>
        <position position="171"/>
    </location>
    <ligand>
        <name>[2Fe-2S] cluster</name>
        <dbReference type="ChEBI" id="CHEBI:190135"/>
        <label>2</label>
    </ligand>
</feature>
<evidence type="ECO:0000256" key="3">
    <source>
        <dbReference type="ARBA" id="ARBA00006849"/>
    </source>
</evidence>
<dbReference type="PANTHER" id="PTHR45444:SF3">
    <property type="entry name" value="XANTHINE DEHYDROGENASE"/>
    <property type="match status" value="1"/>
</dbReference>
<gene>
    <name evidence="23" type="ORF">K505DRAFT_370072</name>
</gene>
<feature type="binding site" evidence="20">
    <location>
        <position position="95"/>
    </location>
    <ligand>
        <name>[2Fe-2S] cluster</name>
        <dbReference type="ChEBI" id="CHEBI:190135"/>
        <label>1</label>
    </ligand>
</feature>
<dbReference type="InterPro" id="IPR001041">
    <property type="entry name" value="2Fe-2S_ferredoxin-type"/>
</dbReference>
<dbReference type="Pfam" id="PF00941">
    <property type="entry name" value="FAD_binding_5"/>
    <property type="match status" value="1"/>
</dbReference>
<dbReference type="EMBL" id="MU001743">
    <property type="protein sequence ID" value="KAF2800755.1"/>
    <property type="molecule type" value="Genomic_DNA"/>
</dbReference>
<dbReference type="SUPFAM" id="SSF54665">
    <property type="entry name" value="CO dehydrogenase molybdoprotein N-domain-like"/>
    <property type="match status" value="1"/>
</dbReference>
<dbReference type="Pfam" id="PF03450">
    <property type="entry name" value="CO_deh_flav_C"/>
    <property type="match status" value="1"/>
</dbReference>
<dbReference type="GO" id="GO:0005506">
    <property type="term" value="F:iron ion binding"/>
    <property type="evidence" value="ECO:0007669"/>
    <property type="project" value="InterPro"/>
</dbReference>
<feature type="binding site" evidence="20">
    <location>
        <position position="169"/>
    </location>
    <ligand>
        <name>[2Fe-2S] cluster</name>
        <dbReference type="ChEBI" id="CHEBI:190135"/>
        <label>2</label>
    </ligand>
</feature>
<keyword evidence="24" id="KW-1185">Reference proteome</keyword>
<evidence type="ECO:0000256" key="18">
    <source>
        <dbReference type="PIRSR" id="PIRSR000127-1"/>
    </source>
</evidence>
<dbReference type="InterPro" id="IPR016208">
    <property type="entry name" value="Ald_Oxase/xanthine_DH-like"/>
</dbReference>
<evidence type="ECO:0000256" key="8">
    <source>
        <dbReference type="ARBA" id="ARBA00022723"/>
    </source>
</evidence>
<feature type="binding site" evidence="20">
    <location>
        <position position="792"/>
    </location>
    <ligand>
        <name>Mo-molybdopterin</name>
        <dbReference type="ChEBI" id="CHEBI:71302"/>
    </ligand>
    <ligandPart>
        <name>Mo</name>
        <dbReference type="ChEBI" id="CHEBI:28685"/>
    </ligandPart>
</feature>
<dbReference type="FunFam" id="3.30.365.10:FF:000002">
    <property type="entry name" value="Xanthine dehydrogenase oxidase"/>
    <property type="match status" value="1"/>
</dbReference>
<dbReference type="InterPro" id="IPR036010">
    <property type="entry name" value="2Fe-2S_ferredoxin-like_sf"/>
</dbReference>
<feature type="binding site" evidence="20">
    <location>
        <position position="937"/>
    </location>
    <ligand>
        <name>Mo-molybdopterin</name>
        <dbReference type="ChEBI" id="CHEBI:71302"/>
    </ligand>
    <ligandPart>
        <name>Mo</name>
        <dbReference type="ChEBI" id="CHEBI:28685"/>
    </ligandPart>
</feature>
<dbReference type="InterPro" id="IPR046867">
    <property type="entry name" value="AldOxase/xan_DH_MoCoBD2"/>
</dbReference>
<dbReference type="FunFam" id="3.30.365.10:FF:000004">
    <property type="entry name" value="Xanthine dehydrogenase oxidase"/>
    <property type="match status" value="1"/>
</dbReference>
<dbReference type="InterPro" id="IPR014307">
    <property type="entry name" value="Xanthine_DH_ssu"/>
</dbReference>
<dbReference type="SUPFAM" id="SSF56003">
    <property type="entry name" value="Molybdenum cofactor-binding domain"/>
    <property type="match status" value="1"/>
</dbReference>
<dbReference type="InterPro" id="IPR012675">
    <property type="entry name" value="Beta-grasp_dom_sf"/>
</dbReference>
<evidence type="ECO:0000256" key="4">
    <source>
        <dbReference type="ARBA" id="ARBA00013123"/>
    </source>
</evidence>
<keyword evidence="12 20" id="KW-0411">Iron-sulfur</keyword>
<keyword evidence="7 20" id="KW-0001">2Fe-2S</keyword>